<proteinExistence type="predicted"/>
<dbReference type="EMBL" id="JAKGSG010000059">
    <property type="protein sequence ID" value="MCF4123392.1"/>
    <property type="molecule type" value="Genomic_DNA"/>
</dbReference>
<dbReference type="RefSeq" id="WP_236091204.1">
    <property type="nucleotide sequence ID" value="NZ_JAKGSG010000059.1"/>
</dbReference>
<name>A0AA41UB47_9MICO</name>
<dbReference type="Pfam" id="PF00583">
    <property type="entry name" value="Acetyltransf_1"/>
    <property type="match status" value="1"/>
</dbReference>
<dbReference type="Proteomes" id="UP001165405">
    <property type="component" value="Unassembled WGS sequence"/>
</dbReference>
<feature type="domain" description="N-acetyltransferase" evidence="2">
    <location>
        <begin position="1"/>
        <end position="201"/>
    </location>
</feature>
<keyword evidence="3" id="KW-0808">Transferase</keyword>
<dbReference type="PANTHER" id="PTHR42791">
    <property type="entry name" value="GNAT FAMILY ACETYLTRANSFERASE"/>
    <property type="match status" value="1"/>
</dbReference>
<dbReference type="AlphaFoldDB" id="A0AA41UB47"/>
<dbReference type="Gene3D" id="3.40.630.30">
    <property type="match status" value="1"/>
</dbReference>
<comment type="caution">
    <text evidence="3">The sequence shown here is derived from an EMBL/GenBank/DDBJ whole genome shotgun (WGS) entry which is preliminary data.</text>
</comment>
<accession>A0AA41UB47</accession>
<reference evidence="3" key="1">
    <citation type="submission" date="2022-01" db="EMBL/GenBank/DDBJ databases">
        <title>Antribacter sp. nov., isolated from Guizhou of China.</title>
        <authorList>
            <person name="Chengliang C."/>
            <person name="Ya Z."/>
        </authorList>
    </citation>
    <scope>NUCLEOTIDE SEQUENCE</scope>
    <source>
        <strain evidence="3">KLBMP 9083</strain>
    </source>
</reference>
<dbReference type="GO" id="GO:0016747">
    <property type="term" value="F:acyltransferase activity, transferring groups other than amino-acyl groups"/>
    <property type="evidence" value="ECO:0007669"/>
    <property type="project" value="InterPro"/>
</dbReference>
<gene>
    <name evidence="3" type="ORF">L1785_20710</name>
</gene>
<dbReference type="EC" id="2.3.1.-" evidence="3"/>
<dbReference type="InterPro" id="IPR016181">
    <property type="entry name" value="Acyl_CoA_acyltransferase"/>
</dbReference>
<dbReference type="SUPFAM" id="SSF55729">
    <property type="entry name" value="Acyl-CoA N-acyltransferases (Nat)"/>
    <property type="match status" value="1"/>
</dbReference>
<evidence type="ECO:0000256" key="1">
    <source>
        <dbReference type="SAM" id="MobiDB-lite"/>
    </source>
</evidence>
<dbReference type="InterPro" id="IPR052523">
    <property type="entry name" value="Trichothecene_AcTrans"/>
</dbReference>
<evidence type="ECO:0000313" key="4">
    <source>
        <dbReference type="Proteomes" id="UP001165405"/>
    </source>
</evidence>
<protein>
    <submittedName>
        <fullName evidence="3">GNAT family N-acetyltransferase</fullName>
        <ecNumber evidence="3">2.3.1.-</ecNumber>
    </submittedName>
</protein>
<organism evidence="3 4">
    <name type="scientific">Antribacter soli</name>
    <dbReference type="NCBI Taxonomy" id="2910976"/>
    <lineage>
        <taxon>Bacteria</taxon>
        <taxon>Bacillati</taxon>
        <taxon>Actinomycetota</taxon>
        <taxon>Actinomycetes</taxon>
        <taxon>Micrococcales</taxon>
        <taxon>Promicromonosporaceae</taxon>
        <taxon>Antribacter</taxon>
    </lineage>
</organism>
<dbReference type="CDD" id="cd04301">
    <property type="entry name" value="NAT_SF"/>
    <property type="match status" value="1"/>
</dbReference>
<evidence type="ECO:0000259" key="2">
    <source>
        <dbReference type="PROSITE" id="PS51186"/>
    </source>
</evidence>
<dbReference type="PANTHER" id="PTHR42791:SF1">
    <property type="entry name" value="N-ACETYLTRANSFERASE DOMAIN-CONTAINING PROTEIN"/>
    <property type="match status" value="1"/>
</dbReference>
<dbReference type="InterPro" id="IPR000182">
    <property type="entry name" value="GNAT_dom"/>
</dbReference>
<feature type="region of interest" description="Disordered" evidence="1">
    <location>
        <begin position="190"/>
        <end position="209"/>
    </location>
</feature>
<keyword evidence="3" id="KW-0012">Acyltransferase</keyword>
<evidence type="ECO:0000313" key="3">
    <source>
        <dbReference type="EMBL" id="MCF4123392.1"/>
    </source>
</evidence>
<dbReference type="PROSITE" id="PS51186">
    <property type="entry name" value="GNAT"/>
    <property type="match status" value="1"/>
</dbReference>
<sequence>MRIAKLQPGRIDALAQVAAVAYADDPIYLHTYPDERRRREYHLRSTPASLRSDSPGRVVRVAEVDGVPVGFAIWRVDGVSAAHHERDPRLLRAIGWALRRLGPDRGRPAQFFFGLDASLPDERCWFLGVLAVHPDCQRRGIGRALLRDGLAEADAQGQAVRLQTSTPQNVAFYERSGFAVTQVHDPLYPGSPPLWSMRRGPRPATTGRQEARAVAADLGR</sequence>
<keyword evidence="4" id="KW-1185">Reference proteome</keyword>